<organism evidence="2 3">
    <name type="scientific">Streptacidiphilus alkalitolerans</name>
    <dbReference type="NCBI Taxonomy" id="3342712"/>
    <lineage>
        <taxon>Bacteria</taxon>
        <taxon>Bacillati</taxon>
        <taxon>Actinomycetota</taxon>
        <taxon>Actinomycetes</taxon>
        <taxon>Kitasatosporales</taxon>
        <taxon>Streptomycetaceae</taxon>
        <taxon>Streptacidiphilus</taxon>
    </lineage>
</organism>
<evidence type="ECO:0000256" key="1">
    <source>
        <dbReference type="SAM" id="MobiDB-lite"/>
    </source>
</evidence>
<dbReference type="Proteomes" id="UP001592582">
    <property type="component" value="Unassembled WGS sequence"/>
</dbReference>
<feature type="region of interest" description="Disordered" evidence="1">
    <location>
        <begin position="714"/>
        <end position="746"/>
    </location>
</feature>
<gene>
    <name evidence="2" type="ORF">ACEZDG_33950</name>
</gene>
<reference evidence="2 3" key="1">
    <citation type="submission" date="2024-09" db="EMBL/GenBank/DDBJ databases">
        <authorList>
            <person name="Lee S.D."/>
        </authorList>
    </citation>
    <scope>NUCLEOTIDE SEQUENCE [LARGE SCALE GENOMIC DNA]</scope>
    <source>
        <strain evidence="2 3">N1-1</strain>
    </source>
</reference>
<sequence length="983" mass="102584">MWGQAVPDKKGAYSGPSSLGVKVLAHSAAAAVGVSGVLAQVTPSGAGRGAVRVGVDYSSFAQAYGGDYASRLHLVSLPACSLTTPQVAACRVQTPLATSNDASAKSLSATVTLGAVVKPLSATVAPAAQSGAMVIAATASVSSGDGGGAGGQYGATSLKPSGSWTSGGSSGSFDYSYPITVPPAVSALAPSLGLSYDSGSVDGQTASTQSQSSWIGDGWSMGDSFIEQSFVTCGDDPEGVTLPAADKTGDMCYDGPLLTLSLNGSSTQLIWDATKGTGGTWKPASDNGDVVKHVTGSNNGSGTYNTDYWTVTDRSGTVYQFGRNQLPGWTSGKPTTKSVDYEPVYSANPGDPCYSASGFTSSVCTMAYRWHLDYVTDLRGSAMSYYYGQDTNYYAEDNGAHTNVPYIRDSHLDHIDYGFTAGNAYGTVPEKVVLTAGERCVSGTCDPLNATNAPNWPDVPFDLVCAQGATCTSYGPAFFSTLRLTKIETEQWNGTKYNTVDSWALGQLIPTTGTFNTSTLWLNTITHTGDDTTAGGPAVTLPQVSFTPTMLANRVNFTTGVGAGLGPLNRYRIGAVTTETGSVISVKYELNNPCTAAGVASLTPSTNTLSCFPVVWATNGAPYTDWFNKYVVQSVSQSDPSGGSAGLFTGYKYVGGGAWHYDDNELVQAKYRTYGQWRGFGDVQTRTGQGTDPLTESESWYYRGMDGDWLSSTSNRSVSLTDSQGGKHTDSDQLAGNPLESATYTYDGGPVDHSSINSYWVSPATLSRTRSGLPPLTANAVGQVETWSRQALTDTSPTIWRTTESDSSFDTDPSSPTFGMELYSFSHGDLGLVGTGSSQATCTRTVYAPANTALNLVGLVAETETDDKPCGGTSPGGSSVPTAAQVNALTAPTGLNKATDVVSDTRTFYDNPTLAATWPQPASFTWPQAAPTLGDDSVEQDATGYSGGAFTYKTKSATVYDAYGRPTAAFDANGNETDTSYTT</sequence>
<name>A0ABV6VKQ0_9ACTN</name>
<keyword evidence="3" id="KW-1185">Reference proteome</keyword>
<feature type="compositionally biased region" description="Polar residues" evidence="1">
    <location>
        <begin position="714"/>
        <end position="724"/>
    </location>
</feature>
<protein>
    <recommendedName>
        <fullName evidence="4">YD repeat-containing protein</fullName>
    </recommendedName>
</protein>
<evidence type="ECO:0000313" key="3">
    <source>
        <dbReference type="Proteomes" id="UP001592582"/>
    </source>
</evidence>
<evidence type="ECO:0008006" key="4">
    <source>
        <dbReference type="Google" id="ProtNLM"/>
    </source>
</evidence>
<accession>A0ABV6VKQ0</accession>
<evidence type="ECO:0000313" key="2">
    <source>
        <dbReference type="EMBL" id="MFC1414278.1"/>
    </source>
</evidence>
<dbReference type="EMBL" id="JBHEZX010000023">
    <property type="protein sequence ID" value="MFC1414278.1"/>
    <property type="molecule type" value="Genomic_DNA"/>
</dbReference>
<feature type="non-terminal residue" evidence="2">
    <location>
        <position position="983"/>
    </location>
</feature>
<comment type="caution">
    <text evidence="2">The sequence shown here is derived from an EMBL/GenBank/DDBJ whole genome shotgun (WGS) entry which is preliminary data.</text>
</comment>
<proteinExistence type="predicted"/>